<feature type="domain" description="Thiamine pyrophosphate enzyme TPP-binding" evidence="4">
    <location>
        <begin position="236"/>
        <end position="367"/>
    </location>
</feature>
<dbReference type="CDD" id="cd03371">
    <property type="entry name" value="TPP_PpyrDC"/>
    <property type="match status" value="1"/>
</dbReference>
<dbReference type="SUPFAM" id="SSF52518">
    <property type="entry name" value="Thiamin diphosphate-binding fold (THDP-binding)"/>
    <property type="match status" value="2"/>
</dbReference>
<dbReference type="GO" id="GO:0030976">
    <property type="term" value="F:thiamine pyrophosphate binding"/>
    <property type="evidence" value="ECO:0007669"/>
    <property type="project" value="InterPro"/>
</dbReference>
<dbReference type="PANTHER" id="PTHR42818:SF1">
    <property type="entry name" value="SULFOPYRUVATE DECARBOXYLASE"/>
    <property type="match status" value="1"/>
</dbReference>
<sequence>MQMLAPGAFFNALKVRGVTHFFGVPDPILKYFCAFVASHTTPKEHIITANEGNAVAMAAGYHLATGGLPLVYMKNSGLGDALNPLISLTHAEACSIPMFIVVGWRGAPDAGNELPCAAEGRLTEGILRAAEVPYIILSSACGNGEQSMETALDMALKHVHNSRTPYAFLVPPNFFEECAYEGVGEGIAELPMTRREAVEQALRQIDRGDIVVGAASFLAREIFEVQECAGMRHGPQFFPVGSMGHCSSVAAGIALAKPERQVFCFDGDGAFLMHMGSSATIGGVAAIHLIGTGETSLMRNYKHVVFNNGSHDSAGGQPTVSFDVSLTQVASACGFRTVREEPVMDLGETVRALQELKKAEGPAFLEVFVRRGGHSNPQCELPSLDESKQALTNCLRG</sequence>
<evidence type="ECO:0000313" key="7">
    <source>
        <dbReference type="Proteomes" id="UP000195570"/>
    </source>
</evidence>
<gene>
    <name evidence="6" type="ORF">TEOVI_000746600</name>
</gene>
<dbReference type="Pfam" id="PF02775">
    <property type="entry name" value="TPP_enzyme_C"/>
    <property type="match status" value="1"/>
</dbReference>
<dbReference type="GO" id="GO:0032923">
    <property type="term" value="P:organic phosphonate biosynthetic process"/>
    <property type="evidence" value="ECO:0007669"/>
    <property type="project" value="InterPro"/>
</dbReference>
<dbReference type="GeneID" id="92381400"/>
<dbReference type="Proteomes" id="UP000195570">
    <property type="component" value="Unassembled WGS sequence"/>
</dbReference>
<keyword evidence="2" id="KW-0786">Thiamine pyrophosphate</keyword>
<reference evidence="6" key="1">
    <citation type="submission" date="2016-09" db="EMBL/GenBank/DDBJ databases">
        <authorList>
            <person name="Hebert L."/>
            <person name="Moumen B."/>
        </authorList>
    </citation>
    <scope>NUCLEOTIDE SEQUENCE [LARGE SCALE GENOMIC DNA]</scope>
    <source>
        <strain evidence="6">OVI</strain>
    </source>
</reference>
<dbReference type="InterPro" id="IPR017684">
    <property type="entry name" value="Phosphono-pyrv_decarboxylase"/>
</dbReference>
<dbReference type="FunFam" id="3.40.50.970:FF:000101">
    <property type="entry name" value="Putative phosphonopyruvate decarboxylase"/>
    <property type="match status" value="1"/>
</dbReference>
<name>A0A1G4I853_TRYEQ</name>
<dbReference type="NCBIfam" id="TIGR03297">
    <property type="entry name" value="Ppyr-DeCO2ase"/>
    <property type="match status" value="1"/>
</dbReference>
<dbReference type="VEuPathDB" id="TriTrypDB:TEOVI_000746600"/>
<dbReference type="EMBL" id="CZPT02000897">
    <property type="protein sequence ID" value="SCU68141.1"/>
    <property type="molecule type" value="Genomic_DNA"/>
</dbReference>
<feature type="domain" description="Thiamine pyrophosphate enzyme N-terminal TPP-binding" evidence="5">
    <location>
        <begin position="8"/>
        <end position="111"/>
    </location>
</feature>
<dbReference type="AlphaFoldDB" id="A0A1G4I853"/>
<evidence type="ECO:0000256" key="3">
    <source>
        <dbReference type="ARBA" id="ARBA00023239"/>
    </source>
</evidence>
<evidence type="ECO:0000259" key="5">
    <source>
        <dbReference type="Pfam" id="PF02776"/>
    </source>
</evidence>
<dbReference type="Gene3D" id="3.40.50.970">
    <property type="match status" value="2"/>
</dbReference>
<dbReference type="FunFam" id="3.40.50.970:FF:000100">
    <property type="entry name" value="Putative phosphonopyruvate decarboxylase"/>
    <property type="match status" value="1"/>
</dbReference>
<dbReference type="CDD" id="cd07035">
    <property type="entry name" value="TPP_PYR_POX_like"/>
    <property type="match status" value="1"/>
</dbReference>
<dbReference type="RefSeq" id="XP_067079355.1">
    <property type="nucleotide sequence ID" value="XM_067223254.1"/>
</dbReference>
<comment type="caution">
    <text evidence="6">The sequence shown here is derived from an EMBL/GenBank/DDBJ whole genome shotgun (WGS) entry which is preliminary data.</text>
</comment>
<protein>
    <submittedName>
        <fullName evidence="6">Phosphonopyruvate decarboxylase-like protein, putative</fullName>
    </submittedName>
</protein>
<organism evidence="6 7">
    <name type="scientific">Trypanosoma equiperdum</name>
    <dbReference type="NCBI Taxonomy" id="5694"/>
    <lineage>
        <taxon>Eukaryota</taxon>
        <taxon>Discoba</taxon>
        <taxon>Euglenozoa</taxon>
        <taxon>Kinetoplastea</taxon>
        <taxon>Metakinetoplastina</taxon>
        <taxon>Trypanosomatida</taxon>
        <taxon>Trypanosomatidae</taxon>
        <taxon>Trypanosoma</taxon>
    </lineage>
</organism>
<dbReference type="GO" id="GO:0033980">
    <property type="term" value="F:phosphonopyruvate decarboxylase activity"/>
    <property type="evidence" value="ECO:0007669"/>
    <property type="project" value="InterPro"/>
</dbReference>
<evidence type="ECO:0000259" key="4">
    <source>
        <dbReference type="Pfam" id="PF02775"/>
    </source>
</evidence>
<dbReference type="InterPro" id="IPR012001">
    <property type="entry name" value="Thiamin_PyroP_enz_TPP-bd_dom"/>
</dbReference>
<evidence type="ECO:0000313" key="6">
    <source>
        <dbReference type="EMBL" id="SCU68141.1"/>
    </source>
</evidence>
<dbReference type="InterPro" id="IPR029061">
    <property type="entry name" value="THDP-binding"/>
</dbReference>
<keyword evidence="7" id="KW-1185">Reference proteome</keyword>
<accession>A0A1G4I853</accession>
<dbReference type="InterPro" id="IPR051818">
    <property type="entry name" value="TPP_dependent_decarboxylase"/>
</dbReference>
<keyword evidence="1" id="KW-0210">Decarboxylase</keyword>
<evidence type="ECO:0000256" key="2">
    <source>
        <dbReference type="ARBA" id="ARBA00023052"/>
    </source>
</evidence>
<keyword evidence="3" id="KW-0456">Lyase</keyword>
<evidence type="ECO:0000256" key="1">
    <source>
        <dbReference type="ARBA" id="ARBA00022793"/>
    </source>
</evidence>
<dbReference type="PANTHER" id="PTHR42818">
    <property type="entry name" value="SULFOPYRUVATE DECARBOXYLASE SUBUNIT ALPHA"/>
    <property type="match status" value="1"/>
</dbReference>
<proteinExistence type="predicted"/>
<dbReference type="Pfam" id="PF02776">
    <property type="entry name" value="TPP_enzyme_N"/>
    <property type="match status" value="1"/>
</dbReference>
<dbReference type="InterPro" id="IPR011766">
    <property type="entry name" value="TPP_enzyme_TPP-bd"/>
</dbReference>